<keyword evidence="13" id="KW-1185">Reference proteome</keyword>
<evidence type="ECO:0000256" key="9">
    <source>
        <dbReference type="RuleBase" id="RU003945"/>
    </source>
</evidence>
<dbReference type="Proteomes" id="UP000184032">
    <property type="component" value="Unassembled WGS sequence"/>
</dbReference>
<name>A0A1M5SD41_9FIRM</name>
<evidence type="ECO:0000256" key="4">
    <source>
        <dbReference type="ARBA" id="ARBA00022692"/>
    </source>
</evidence>
<dbReference type="GO" id="GO:0015031">
    <property type="term" value="P:protein transport"/>
    <property type="evidence" value="ECO:0007669"/>
    <property type="project" value="UniProtKB-KW"/>
</dbReference>
<dbReference type="InterPro" id="IPR001708">
    <property type="entry name" value="YidC/ALB3/OXA1/COX18"/>
</dbReference>
<organism evidence="12 13">
    <name type="scientific">Anaerosphaera aminiphila DSM 21120</name>
    <dbReference type="NCBI Taxonomy" id="1120995"/>
    <lineage>
        <taxon>Bacteria</taxon>
        <taxon>Bacillati</taxon>
        <taxon>Bacillota</taxon>
        <taxon>Tissierellia</taxon>
        <taxon>Tissierellales</taxon>
        <taxon>Peptoniphilaceae</taxon>
        <taxon>Anaerosphaera</taxon>
    </lineage>
</organism>
<dbReference type="PANTHER" id="PTHR12428">
    <property type="entry name" value="OXA1"/>
    <property type="match status" value="1"/>
</dbReference>
<evidence type="ECO:0000256" key="2">
    <source>
        <dbReference type="ARBA" id="ARBA00022448"/>
    </source>
</evidence>
<dbReference type="RefSeq" id="WP_234945638.1">
    <property type="nucleotide sequence ID" value="NZ_FQXI01000007.1"/>
</dbReference>
<dbReference type="AlphaFoldDB" id="A0A1M5SD41"/>
<keyword evidence="3" id="KW-1003">Cell membrane</keyword>
<keyword evidence="8" id="KW-0143">Chaperone</keyword>
<feature type="transmembrane region" description="Helical" evidence="10">
    <location>
        <begin position="183"/>
        <end position="202"/>
    </location>
</feature>
<protein>
    <submittedName>
        <fullName evidence="12">Protein translocase subunit yidC</fullName>
    </submittedName>
</protein>
<keyword evidence="2" id="KW-0813">Transport</keyword>
<evidence type="ECO:0000313" key="12">
    <source>
        <dbReference type="EMBL" id="SHH36507.1"/>
    </source>
</evidence>
<accession>A0A1M5SD41</accession>
<feature type="transmembrane region" description="Helical" evidence="10">
    <location>
        <begin position="208"/>
        <end position="232"/>
    </location>
</feature>
<evidence type="ECO:0000313" key="13">
    <source>
        <dbReference type="Proteomes" id="UP000184032"/>
    </source>
</evidence>
<dbReference type="GO" id="GO:0005886">
    <property type="term" value="C:plasma membrane"/>
    <property type="evidence" value="ECO:0007669"/>
    <property type="project" value="UniProtKB-SubCell"/>
</dbReference>
<evidence type="ECO:0000256" key="5">
    <source>
        <dbReference type="ARBA" id="ARBA00022927"/>
    </source>
</evidence>
<keyword evidence="6 10" id="KW-1133">Transmembrane helix</keyword>
<dbReference type="Pfam" id="PF02096">
    <property type="entry name" value="60KD_IMP"/>
    <property type="match status" value="1"/>
</dbReference>
<reference evidence="12 13" key="1">
    <citation type="submission" date="2016-11" db="EMBL/GenBank/DDBJ databases">
        <authorList>
            <person name="Jaros S."/>
            <person name="Januszkiewicz K."/>
            <person name="Wedrychowicz H."/>
        </authorList>
    </citation>
    <scope>NUCLEOTIDE SEQUENCE [LARGE SCALE GENOMIC DNA]</scope>
    <source>
        <strain evidence="12 13">DSM 21120</strain>
    </source>
</reference>
<comment type="similarity">
    <text evidence="9">Belongs to the OXA1/ALB3/YidC family.</text>
</comment>
<evidence type="ECO:0000256" key="10">
    <source>
        <dbReference type="SAM" id="Phobius"/>
    </source>
</evidence>
<dbReference type="EMBL" id="FQXI01000007">
    <property type="protein sequence ID" value="SHH36507.1"/>
    <property type="molecule type" value="Genomic_DNA"/>
</dbReference>
<keyword evidence="7 10" id="KW-0472">Membrane</keyword>
<keyword evidence="5" id="KW-0653">Protein transport</keyword>
<dbReference type="CDD" id="cd20070">
    <property type="entry name" value="5TM_YidC_Alb3"/>
    <property type="match status" value="1"/>
</dbReference>
<sequence length="240" mass="27762">MEAIRKLLGMFLRFIYDVLASTFSAEPESISFFALSIIIATIILKLVMVPVTVSQVRNQKKMAELQPELEKLQKKYKHDEKTLMVKQQQLYKDSNYNMLSGCLPMIVQLVILMAFYRVFWEPAKYAFTDAKMFAEMNKNFFFIQNLEVVDKSMILGIIAAVTTFLTSYITTKNPAQQTVQNQQSQSMMSGMMVMMPLMILWMSRTMQAALVLYWTISNIFAIIQQLISNYIVAKNMEETK</sequence>
<evidence type="ECO:0000256" key="7">
    <source>
        <dbReference type="ARBA" id="ARBA00023136"/>
    </source>
</evidence>
<evidence type="ECO:0000256" key="1">
    <source>
        <dbReference type="ARBA" id="ARBA00004651"/>
    </source>
</evidence>
<evidence type="ECO:0000256" key="8">
    <source>
        <dbReference type="ARBA" id="ARBA00023186"/>
    </source>
</evidence>
<feature type="transmembrane region" description="Helical" evidence="10">
    <location>
        <begin position="96"/>
        <end position="119"/>
    </location>
</feature>
<proteinExistence type="inferred from homology"/>
<dbReference type="GO" id="GO:0032977">
    <property type="term" value="F:membrane insertase activity"/>
    <property type="evidence" value="ECO:0007669"/>
    <property type="project" value="InterPro"/>
</dbReference>
<dbReference type="InterPro" id="IPR028055">
    <property type="entry name" value="YidC/Oxa/ALB_C"/>
</dbReference>
<dbReference type="PANTHER" id="PTHR12428:SF65">
    <property type="entry name" value="CYTOCHROME C OXIDASE ASSEMBLY PROTEIN COX18, MITOCHONDRIAL"/>
    <property type="match status" value="1"/>
</dbReference>
<gene>
    <name evidence="12" type="ORF">SAMN02745245_01155</name>
</gene>
<feature type="transmembrane region" description="Helical" evidence="10">
    <location>
        <begin position="30"/>
        <end position="53"/>
    </location>
</feature>
<feature type="transmembrane region" description="Helical" evidence="10">
    <location>
        <begin position="153"/>
        <end position="171"/>
    </location>
</feature>
<dbReference type="GO" id="GO:0051205">
    <property type="term" value="P:protein insertion into membrane"/>
    <property type="evidence" value="ECO:0007669"/>
    <property type="project" value="TreeGrafter"/>
</dbReference>
<feature type="domain" description="Membrane insertase YidC/Oxa/ALB C-terminal" evidence="11">
    <location>
        <begin position="33"/>
        <end position="229"/>
    </location>
</feature>
<comment type="subcellular location">
    <subcellularLocation>
        <location evidence="1">Cell membrane</location>
        <topology evidence="1">Multi-pass membrane protein</topology>
    </subcellularLocation>
    <subcellularLocation>
        <location evidence="9">Membrane</location>
        <topology evidence="9">Multi-pass membrane protein</topology>
    </subcellularLocation>
</comment>
<dbReference type="InterPro" id="IPR047196">
    <property type="entry name" value="YidC_ALB_C"/>
</dbReference>
<evidence type="ECO:0000259" key="11">
    <source>
        <dbReference type="Pfam" id="PF02096"/>
    </source>
</evidence>
<evidence type="ECO:0000256" key="6">
    <source>
        <dbReference type="ARBA" id="ARBA00022989"/>
    </source>
</evidence>
<dbReference type="NCBIfam" id="TIGR03592">
    <property type="entry name" value="yidC_oxa1_cterm"/>
    <property type="match status" value="1"/>
</dbReference>
<evidence type="ECO:0000256" key="3">
    <source>
        <dbReference type="ARBA" id="ARBA00022475"/>
    </source>
</evidence>
<keyword evidence="4 9" id="KW-0812">Transmembrane</keyword>
<dbReference type="STRING" id="1120995.SAMN02745245_01155"/>